<dbReference type="OrthoDB" id="5841748at2759"/>
<dbReference type="InterPro" id="IPR007365">
    <property type="entry name" value="TFR-like_dimer_dom"/>
</dbReference>
<sequence length="129" mass="14551">MRRTGYWADVAFKSGDVEEELRTSGREGRGHRDEECNHGLDSKPVRKLIKAAKPVRRANRKLIVFERGFIDEAGLKGGQWYKHLGVAPGYGATTMPRVTEALSLEKNVTLAEYEADRLAQKIEKMAIHL</sequence>
<evidence type="ECO:0000259" key="2">
    <source>
        <dbReference type="Pfam" id="PF04253"/>
    </source>
</evidence>
<dbReference type="InterPro" id="IPR036757">
    <property type="entry name" value="TFR-like_dimer_dom_sf"/>
</dbReference>
<evidence type="ECO:0000256" key="1">
    <source>
        <dbReference type="SAM" id="MobiDB-lite"/>
    </source>
</evidence>
<dbReference type="SUPFAM" id="SSF47672">
    <property type="entry name" value="Transferrin receptor-like dimerisation domain"/>
    <property type="match status" value="1"/>
</dbReference>
<reference evidence="3 4" key="1">
    <citation type="journal article" date="2016" name="Mol. Biol. Evol.">
        <title>Comparative Genomics of Early-Diverging Mushroom-Forming Fungi Provides Insights into the Origins of Lignocellulose Decay Capabilities.</title>
        <authorList>
            <person name="Nagy L.G."/>
            <person name="Riley R."/>
            <person name="Tritt A."/>
            <person name="Adam C."/>
            <person name="Daum C."/>
            <person name="Floudas D."/>
            <person name="Sun H."/>
            <person name="Yadav J.S."/>
            <person name="Pangilinan J."/>
            <person name="Larsson K.H."/>
            <person name="Matsuura K."/>
            <person name="Barry K."/>
            <person name="Labutti K."/>
            <person name="Kuo R."/>
            <person name="Ohm R.A."/>
            <person name="Bhattacharya S.S."/>
            <person name="Shirouzu T."/>
            <person name="Yoshinaga Y."/>
            <person name="Martin F.M."/>
            <person name="Grigoriev I.V."/>
            <person name="Hibbett D.S."/>
        </authorList>
    </citation>
    <scope>NUCLEOTIDE SEQUENCE [LARGE SCALE GENOMIC DNA]</scope>
    <source>
        <strain evidence="3 4">CBS 109695</strain>
    </source>
</reference>
<accession>A0A166TTY5</accession>
<evidence type="ECO:0000313" key="4">
    <source>
        <dbReference type="Proteomes" id="UP000076532"/>
    </source>
</evidence>
<feature type="domain" description="Transferrin receptor-like dimerisation" evidence="2">
    <location>
        <begin position="49"/>
        <end position="128"/>
    </location>
</feature>
<keyword evidence="4" id="KW-1185">Reference proteome</keyword>
<dbReference type="Gene3D" id="1.20.930.40">
    <property type="entry name" value="Transferrin receptor-like, dimerisation domain"/>
    <property type="match status" value="1"/>
</dbReference>
<name>A0A166TTY5_9AGAM</name>
<feature type="compositionally biased region" description="Basic and acidic residues" evidence="1">
    <location>
        <begin position="20"/>
        <end position="39"/>
    </location>
</feature>
<dbReference type="EMBL" id="KV417491">
    <property type="protein sequence ID" value="KZP30985.1"/>
    <property type="molecule type" value="Genomic_DNA"/>
</dbReference>
<dbReference type="AlphaFoldDB" id="A0A166TTY5"/>
<dbReference type="STRING" id="436010.A0A166TTY5"/>
<gene>
    <name evidence="3" type="ORF">FIBSPDRAFT_850013</name>
</gene>
<dbReference type="Pfam" id="PF04253">
    <property type="entry name" value="TFR_dimer"/>
    <property type="match status" value="1"/>
</dbReference>
<protein>
    <recommendedName>
        <fullName evidence="2">Transferrin receptor-like dimerisation domain-containing protein</fullName>
    </recommendedName>
</protein>
<organism evidence="3 4">
    <name type="scientific">Athelia psychrophila</name>
    <dbReference type="NCBI Taxonomy" id="1759441"/>
    <lineage>
        <taxon>Eukaryota</taxon>
        <taxon>Fungi</taxon>
        <taxon>Dikarya</taxon>
        <taxon>Basidiomycota</taxon>
        <taxon>Agaricomycotina</taxon>
        <taxon>Agaricomycetes</taxon>
        <taxon>Agaricomycetidae</taxon>
        <taxon>Atheliales</taxon>
        <taxon>Atheliaceae</taxon>
        <taxon>Athelia</taxon>
    </lineage>
</organism>
<feature type="non-terminal residue" evidence="3">
    <location>
        <position position="129"/>
    </location>
</feature>
<evidence type="ECO:0000313" key="3">
    <source>
        <dbReference type="EMBL" id="KZP30985.1"/>
    </source>
</evidence>
<feature type="region of interest" description="Disordered" evidence="1">
    <location>
        <begin position="18"/>
        <end position="39"/>
    </location>
</feature>
<proteinExistence type="predicted"/>
<dbReference type="Proteomes" id="UP000076532">
    <property type="component" value="Unassembled WGS sequence"/>
</dbReference>